<reference evidence="3 4" key="1">
    <citation type="journal article" date="2016" name="Nat. Commun.">
        <title>Thousands of microbial genomes shed light on interconnected biogeochemical processes in an aquifer system.</title>
        <authorList>
            <person name="Anantharaman K."/>
            <person name="Brown C.T."/>
            <person name="Hug L.A."/>
            <person name="Sharon I."/>
            <person name="Castelle C.J."/>
            <person name="Probst A.J."/>
            <person name="Thomas B.C."/>
            <person name="Singh A."/>
            <person name="Wilkins M.J."/>
            <person name="Karaoz U."/>
            <person name="Brodie E.L."/>
            <person name="Williams K.H."/>
            <person name="Hubbard S.S."/>
            <person name="Banfield J.F."/>
        </authorList>
    </citation>
    <scope>NUCLEOTIDE SEQUENCE [LARGE SCALE GENOMIC DNA]</scope>
</reference>
<dbReference type="AlphaFoldDB" id="A0A1G2BR10"/>
<accession>A0A1G2BR10</accession>
<feature type="coiled-coil region" evidence="1">
    <location>
        <begin position="30"/>
        <end position="57"/>
    </location>
</feature>
<comment type="caution">
    <text evidence="3">The sequence shown here is derived from an EMBL/GenBank/DDBJ whole genome shotgun (WGS) entry which is preliminary data.</text>
</comment>
<protein>
    <submittedName>
        <fullName evidence="3">Uncharacterized protein</fullName>
    </submittedName>
</protein>
<keyword evidence="1" id="KW-0175">Coiled coil</keyword>
<feature type="signal peptide" evidence="2">
    <location>
        <begin position="1"/>
        <end position="24"/>
    </location>
</feature>
<proteinExistence type="predicted"/>
<keyword evidence="2" id="KW-0732">Signal</keyword>
<gene>
    <name evidence="3" type="ORF">A3B31_00835</name>
</gene>
<organism evidence="3 4">
    <name type="scientific">Candidatus Komeilibacteria bacterium RIFCSPLOWO2_01_FULL_53_11</name>
    <dbReference type="NCBI Taxonomy" id="1798552"/>
    <lineage>
        <taxon>Bacteria</taxon>
        <taxon>Candidatus Komeiliibacteriota</taxon>
    </lineage>
</organism>
<feature type="chain" id="PRO_5009582122" evidence="2">
    <location>
        <begin position="25"/>
        <end position="209"/>
    </location>
</feature>
<name>A0A1G2BR10_9BACT</name>
<evidence type="ECO:0000256" key="1">
    <source>
        <dbReference type="SAM" id="Coils"/>
    </source>
</evidence>
<evidence type="ECO:0000313" key="3">
    <source>
        <dbReference type="EMBL" id="OGY91286.1"/>
    </source>
</evidence>
<sequence>MKKLLFLIAPVLLLAGCYQQNSTADLQKPLQQLTQATQQLNQKVDALDAKVTALENSNKTTDTEVPADWKTYTNGEYGFSIKYPADWTVGPQGTDFTGTLPSVPFYSPDLRGDARFAILMRDENEVTMDVLIEEVGEQWGANRREVRESLVINGVNATEITVTDSTNEFPGWYGEDVFLQHNGTIFQISNGAIDSDTFKPFYNSIVFTN</sequence>
<dbReference type="Proteomes" id="UP000177349">
    <property type="component" value="Unassembled WGS sequence"/>
</dbReference>
<dbReference type="PROSITE" id="PS51257">
    <property type="entry name" value="PROKAR_LIPOPROTEIN"/>
    <property type="match status" value="1"/>
</dbReference>
<evidence type="ECO:0000256" key="2">
    <source>
        <dbReference type="SAM" id="SignalP"/>
    </source>
</evidence>
<dbReference type="EMBL" id="MHKN01000045">
    <property type="protein sequence ID" value="OGY91286.1"/>
    <property type="molecule type" value="Genomic_DNA"/>
</dbReference>
<evidence type="ECO:0000313" key="4">
    <source>
        <dbReference type="Proteomes" id="UP000177349"/>
    </source>
</evidence>